<reference evidence="4 5" key="1">
    <citation type="submission" date="2018-06" db="EMBL/GenBank/DDBJ databases">
        <authorList>
            <consortium name="Pathogen Informatics"/>
            <person name="Doyle S."/>
        </authorList>
    </citation>
    <scope>NUCLEOTIDE SEQUENCE [LARGE SCALE GENOMIC DNA]</scope>
    <source>
        <strain evidence="4 5">NCTC13063</strain>
    </source>
</reference>
<evidence type="ECO:0000313" key="5">
    <source>
        <dbReference type="Proteomes" id="UP000255283"/>
    </source>
</evidence>
<evidence type="ECO:0000256" key="2">
    <source>
        <dbReference type="ARBA" id="ARBA00022801"/>
    </source>
</evidence>
<keyword evidence="2 4" id="KW-0378">Hydrolase</keyword>
<dbReference type="Proteomes" id="UP000255283">
    <property type="component" value="Unassembled WGS sequence"/>
</dbReference>
<evidence type="ECO:0000313" key="4">
    <source>
        <dbReference type="EMBL" id="SUB78987.1"/>
    </source>
</evidence>
<proteinExistence type="inferred from homology"/>
<protein>
    <submittedName>
        <fullName evidence="4">Rhamnogalacturonan acetylesterase rhgT</fullName>
        <ecNumber evidence="4">3.1.1.-</ecNumber>
    </submittedName>
</protein>
<dbReference type="InterPro" id="IPR013830">
    <property type="entry name" value="SGNH_hydro"/>
</dbReference>
<accession>A0AAQ1ZIF3</accession>
<dbReference type="EC" id="3.1.1.-" evidence="4"/>
<evidence type="ECO:0000256" key="1">
    <source>
        <dbReference type="ARBA" id="ARBA00008668"/>
    </source>
</evidence>
<dbReference type="Pfam" id="PF13472">
    <property type="entry name" value="Lipase_GDSL_2"/>
    <property type="match status" value="1"/>
</dbReference>
<dbReference type="AlphaFoldDB" id="A0AAQ1ZIF3"/>
<organism evidence="4 5">
    <name type="scientific">Segatella buccae</name>
    <dbReference type="NCBI Taxonomy" id="28126"/>
    <lineage>
        <taxon>Bacteria</taxon>
        <taxon>Pseudomonadati</taxon>
        <taxon>Bacteroidota</taxon>
        <taxon>Bacteroidia</taxon>
        <taxon>Bacteroidales</taxon>
        <taxon>Prevotellaceae</taxon>
        <taxon>Segatella</taxon>
    </lineage>
</organism>
<dbReference type="EMBL" id="UGTJ01000001">
    <property type="protein sequence ID" value="SUB78987.1"/>
    <property type="molecule type" value="Genomic_DNA"/>
</dbReference>
<feature type="domain" description="SGNH hydrolase-type esterase" evidence="3">
    <location>
        <begin position="28"/>
        <end position="258"/>
    </location>
</feature>
<dbReference type="InterPro" id="IPR036514">
    <property type="entry name" value="SGNH_hydro_sf"/>
</dbReference>
<gene>
    <name evidence="4" type="primary">rhgT_1</name>
    <name evidence="4" type="ORF">NCTC13063_00239</name>
</gene>
<comment type="similarity">
    <text evidence="1">Belongs to the 'GDSL' lipolytic enzyme family.</text>
</comment>
<dbReference type="InterPro" id="IPR037459">
    <property type="entry name" value="RhgT-like"/>
</dbReference>
<dbReference type="Gene3D" id="3.40.50.1110">
    <property type="entry name" value="SGNH hydrolase"/>
    <property type="match status" value="1"/>
</dbReference>
<dbReference type="CDD" id="cd01821">
    <property type="entry name" value="Rhamnogalacturan_acetylesterase_like"/>
    <property type="match status" value="1"/>
</dbReference>
<dbReference type="SUPFAM" id="SSF52266">
    <property type="entry name" value="SGNH hydrolase"/>
    <property type="match status" value="1"/>
</dbReference>
<comment type="caution">
    <text evidence="4">The sequence shown here is derived from an EMBL/GenBank/DDBJ whole genome shotgun (WGS) entry which is preliminary data.</text>
</comment>
<dbReference type="PANTHER" id="PTHR43695:SF1">
    <property type="entry name" value="RHAMNOGALACTURONAN ACETYLESTERASE"/>
    <property type="match status" value="1"/>
</dbReference>
<dbReference type="GO" id="GO:0016788">
    <property type="term" value="F:hydrolase activity, acting on ester bonds"/>
    <property type="evidence" value="ECO:0007669"/>
    <property type="project" value="UniProtKB-ARBA"/>
</dbReference>
<name>A0AAQ1ZIF3_9BACT</name>
<dbReference type="PANTHER" id="PTHR43695">
    <property type="entry name" value="PUTATIVE (AFU_ORTHOLOGUE AFUA_2G17250)-RELATED"/>
    <property type="match status" value="1"/>
</dbReference>
<evidence type="ECO:0000259" key="3">
    <source>
        <dbReference type="Pfam" id="PF13472"/>
    </source>
</evidence>
<sequence>MKNFKSLTAIGVGLMLSLPTAGIKVHTIGDSTMANYEENRVTRGWAQYLQLFLEGVTVNNRAKGGASSKSFYREAAYWQSVKRQMEAGDYVLIQFAHNDEKTGGTDGDSLIAYYQYMGNDSAARAVDYRGTTPFDTYKQYLRRYVNETRQAGCTPVFVSPICRMYFDAHDIRRNGRHDLGDKFNYIDSNGLKTAQKRPADDHTMDYVWQMRQVAEEMKVPFLDLTEATRHLFLSYGDTQCHTLLSDGNGSTHLNATGATLIARLAAQLMKDNGILASHVRLTSELNVYPKTADLGNAYQGQTLVKEFSLNGFELVPASGTITITASEGIKVSSDKTDWASTVTQNYTNASLVTNFYARIKLTHSGLTKGFVIVKAHNKEVRIPLSATAINLAEGREVTVTWPLDGDDSYTLDGAATILAENWSQMKVQKYAEPKSGATVWPKDVTENTRKTQRNLIESGTWPEGEIDEVSTRYIEFGIAPAKNTTLRVDSIGLYVGGAGGNGMRCHINYFTHTTPNEQTNIFAPEKMSANTMYEVSYKPVLSLDEGDTLRLRIYPWYNGKSIGKTLCLSHVTIHGKAMDATASGIISRSTKPTKPENNIWYDLQGRRLGTLRKGICISQGKKYMIK</sequence>